<evidence type="ECO:0008006" key="4">
    <source>
        <dbReference type="Google" id="ProtNLM"/>
    </source>
</evidence>
<organism evidence="3">
    <name type="scientific">Anguilla anguilla</name>
    <name type="common">European freshwater eel</name>
    <name type="synonym">Muraena anguilla</name>
    <dbReference type="NCBI Taxonomy" id="7936"/>
    <lineage>
        <taxon>Eukaryota</taxon>
        <taxon>Metazoa</taxon>
        <taxon>Chordata</taxon>
        <taxon>Craniata</taxon>
        <taxon>Vertebrata</taxon>
        <taxon>Euteleostomi</taxon>
        <taxon>Actinopterygii</taxon>
        <taxon>Neopterygii</taxon>
        <taxon>Teleostei</taxon>
        <taxon>Anguilliformes</taxon>
        <taxon>Anguillidae</taxon>
        <taxon>Anguilla</taxon>
    </lineage>
</organism>
<keyword evidence="2" id="KW-0732">Signal</keyword>
<feature type="chain" id="PRO_5002435286" description="Secreted protein" evidence="2">
    <location>
        <begin position="19"/>
        <end position="67"/>
    </location>
</feature>
<accession>A0A0E9XYR1</accession>
<dbReference type="EMBL" id="GBXM01001582">
    <property type="protein sequence ID" value="JAI06996.1"/>
    <property type="molecule type" value="Transcribed_RNA"/>
</dbReference>
<evidence type="ECO:0000313" key="3">
    <source>
        <dbReference type="EMBL" id="JAI06996.1"/>
    </source>
</evidence>
<proteinExistence type="predicted"/>
<feature type="region of interest" description="Disordered" evidence="1">
    <location>
        <begin position="26"/>
        <end position="67"/>
    </location>
</feature>
<reference evidence="3" key="2">
    <citation type="journal article" date="2015" name="Fish Shellfish Immunol.">
        <title>Early steps in the European eel (Anguilla anguilla)-Vibrio vulnificus interaction in the gills: Role of the RtxA13 toxin.</title>
        <authorList>
            <person name="Callol A."/>
            <person name="Pajuelo D."/>
            <person name="Ebbesson L."/>
            <person name="Teles M."/>
            <person name="MacKenzie S."/>
            <person name="Amaro C."/>
        </authorList>
    </citation>
    <scope>NUCLEOTIDE SEQUENCE</scope>
</reference>
<reference evidence="3" key="1">
    <citation type="submission" date="2014-11" db="EMBL/GenBank/DDBJ databases">
        <authorList>
            <person name="Amaro Gonzalez C."/>
        </authorList>
    </citation>
    <scope>NUCLEOTIDE SEQUENCE</scope>
</reference>
<dbReference type="AlphaFoldDB" id="A0A0E9XYR1"/>
<name>A0A0E9XYR1_ANGAN</name>
<feature type="signal peptide" evidence="2">
    <location>
        <begin position="1"/>
        <end position="18"/>
    </location>
</feature>
<feature type="compositionally biased region" description="Basic and acidic residues" evidence="1">
    <location>
        <begin position="46"/>
        <end position="55"/>
    </location>
</feature>
<sequence>MVPLVLVIALSFVFFIWTLKPQAAQKRNTNGPDQCMMHQRNPDQQLHQDSREKINTSHPTHAANLLN</sequence>
<evidence type="ECO:0000256" key="2">
    <source>
        <dbReference type="SAM" id="SignalP"/>
    </source>
</evidence>
<evidence type="ECO:0000256" key="1">
    <source>
        <dbReference type="SAM" id="MobiDB-lite"/>
    </source>
</evidence>
<protein>
    <recommendedName>
        <fullName evidence="4">Secreted protein</fullName>
    </recommendedName>
</protein>